<feature type="compositionally biased region" description="Acidic residues" evidence="1">
    <location>
        <begin position="114"/>
        <end position="126"/>
    </location>
</feature>
<reference evidence="2 3" key="1">
    <citation type="journal article" date="2014" name="Arch. Virol.">
        <title>Complete genome sequence of a broad-host-range lytic Dickeya spp. bacteriophage ?D5.</title>
        <authorList>
            <person name="Czajkowski R."/>
            <person name="Ozymko Z."/>
            <person name="Zwirowski S."/>
            <person name="Lojkowska E."/>
        </authorList>
    </citation>
    <scope>NUCLEOTIDE SEQUENCE [LARGE SCALE GENOMIC DNA]</scope>
</reference>
<evidence type="ECO:0000313" key="2">
    <source>
        <dbReference type="EMBL" id="AHZ60235.1"/>
    </source>
</evidence>
<dbReference type="RefSeq" id="YP_009102990.1">
    <property type="nucleotide sequence ID" value="NC_025452.1"/>
</dbReference>
<sequence>MKIEIPRDAVAVAIDYTGNAKHITAVRLIPEKNCVIPQFQLNANPSSKDFGQWLQAAPFRTQTNAQKFISGKTQTASRLWFVTADRRFFDMWERPMGFVKPEEIQLAPEPEVVSPEEEAKDEDQVG</sequence>
<name>A0A075E0C2_9CAUD</name>
<protein>
    <submittedName>
        <fullName evidence="2">Uncharacterized protein</fullName>
    </submittedName>
</protein>
<feature type="region of interest" description="Disordered" evidence="1">
    <location>
        <begin position="102"/>
        <end position="126"/>
    </location>
</feature>
<gene>
    <name evidence="2" type="ORF">DA66_0151</name>
</gene>
<accession>A0A075E0C2</accession>
<organism evidence="2 3">
    <name type="scientific">Dickeya phage RC-2014</name>
    <dbReference type="NCBI Taxonomy" id="1477406"/>
    <lineage>
        <taxon>Viruses</taxon>
        <taxon>Duplodnaviria</taxon>
        <taxon>Heunggongvirae</taxon>
        <taxon>Uroviricota</taxon>
        <taxon>Caudoviricetes</taxon>
        <taxon>Pantevenvirales</taxon>
        <taxon>Ackermannviridae</taxon>
        <taxon>Aglimvirinae</taxon>
        <taxon>Limestonevirus</taxon>
        <taxon>Limestonevirus RC2014</taxon>
    </lineage>
</organism>
<dbReference type="EMBL" id="KJ716335">
    <property type="protein sequence ID" value="AHZ60235.1"/>
    <property type="molecule type" value="Genomic_DNA"/>
</dbReference>
<keyword evidence="3" id="KW-1185">Reference proteome</keyword>
<dbReference type="GeneID" id="22113364"/>
<evidence type="ECO:0000313" key="3">
    <source>
        <dbReference type="Proteomes" id="UP000028741"/>
    </source>
</evidence>
<evidence type="ECO:0000256" key="1">
    <source>
        <dbReference type="SAM" id="MobiDB-lite"/>
    </source>
</evidence>
<proteinExistence type="predicted"/>
<dbReference type="Proteomes" id="UP000028741">
    <property type="component" value="Segment"/>
</dbReference>
<dbReference type="KEGG" id="vg:22113364"/>